<dbReference type="Pfam" id="PF19047">
    <property type="entry name" value="HOOK_N"/>
    <property type="match status" value="1"/>
</dbReference>
<proteinExistence type="inferred from homology"/>
<dbReference type="GO" id="GO:0008017">
    <property type="term" value="F:microtubule binding"/>
    <property type="evidence" value="ECO:0007669"/>
    <property type="project" value="InterPro"/>
</dbReference>
<evidence type="ECO:0000256" key="6">
    <source>
        <dbReference type="ARBA" id="ARBA00022490"/>
    </source>
</evidence>
<feature type="compositionally biased region" description="Polar residues" evidence="13">
    <location>
        <begin position="657"/>
        <end position="666"/>
    </location>
</feature>
<evidence type="ECO:0000256" key="1">
    <source>
        <dbReference type="ARBA" id="ARBA00004177"/>
    </source>
</evidence>
<evidence type="ECO:0000256" key="5">
    <source>
        <dbReference type="ARBA" id="ARBA00018971"/>
    </source>
</evidence>
<dbReference type="InterPro" id="IPR043936">
    <property type="entry name" value="HOOK_N"/>
</dbReference>
<dbReference type="GO" id="GO:0051959">
    <property type="term" value="F:dynein light intermediate chain binding"/>
    <property type="evidence" value="ECO:0007669"/>
    <property type="project" value="TreeGrafter"/>
</dbReference>
<evidence type="ECO:0000256" key="12">
    <source>
        <dbReference type="SAM" id="Coils"/>
    </source>
</evidence>
<evidence type="ECO:0000313" key="16">
    <source>
        <dbReference type="Proteomes" id="UP000594260"/>
    </source>
</evidence>
<evidence type="ECO:0000313" key="15">
    <source>
        <dbReference type="EnsemblMetazoa" id="XP_022656925"/>
    </source>
</evidence>
<keyword evidence="6" id="KW-0963">Cytoplasm</keyword>
<protein>
    <recommendedName>
        <fullName evidence="5">Protein hook</fullName>
    </recommendedName>
</protein>
<dbReference type="Proteomes" id="UP000594260">
    <property type="component" value="Unplaced"/>
</dbReference>
<feature type="domain" description="Calponin-homology (CH)" evidence="14">
    <location>
        <begin position="2"/>
        <end position="117"/>
    </location>
</feature>
<evidence type="ECO:0000256" key="4">
    <source>
        <dbReference type="ARBA" id="ARBA00011241"/>
    </source>
</evidence>
<evidence type="ECO:0000259" key="14">
    <source>
        <dbReference type="PROSITE" id="PS50021"/>
    </source>
</evidence>
<evidence type="ECO:0000256" key="2">
    <source>
        <dbReference type="ARBA" id="ARBA00004245"/>
    </source>
</evidence>
<feature type="coiled-coil region" evidence="12">
    <location>
        <begin position="496"/>
        <end position="616"/>
    </location>
</feature>
<dbReference type="CTD" id="35169"/>
<evidence type="ECO:0000256" key="8">
    <source>
        <dbReference type="ARBA" id="ARBA00022701"/>
    </source>
</evidence>
<dbReference type="PANTHER" id="PTHR18947">
    <property type="entry name" value="HOOK PROTEINS"/>
    <property type="match status" value="1"/>
</dbReference>
<dbReference type="GO" id="GO:0006897">
    <property type="term" value="P:endocytosis"/>
    <property type="evidence" value="ECO:0007669"/>
    <property type="project" value="UniProtKB-KW"/>
</dbReference>
<evidence type="ECO:0000256" key="7">
    <source>
        <dbReference type="ARBA" id="ARBA00022583"/>
    </source>
</evidence>
<dbReference type="PROSITE" id="PS50021">
    <property type="entry name" value="CH"/>
    <property type="match status" value="1"/>
</dbReference>
<dbReference type="GO" id="GO:0031122">
    <property type="term" value="P:cytoplasmic microtubule organization"/>
    <property type="evidence" value="ECO:0007669"/>
    <property type="project" value="InterPro"/>
</dbReference>
<dbReference type="EnsemblMetazoa" id="XM_022801190">
    <property type="protein sequence ID" value="XP_022656925"/>
    <property type="gene ID" value="LOC111248601"/>
</dbReference>
<dbReference type="GO" id="GO:0005768">
    <property type="term" value="C:endosome"/>
    <property type="evidence" value="ECO:0007669"/>
    <property type="project" value="UniProtKB-SubCell"/>
</dbReference>
<dbReference type="InterPro" id="IPR001715">
    <property type="entry name" value="CH_dom"/>
</dbReference>
<feature type="coiled-coil region" evidence="12">
    <location>
        <begin position="270"/>
        <end position="369"/>
    </location>
</feature>
<dbReference type="AlphaFoldDB" id="A0A7M7MEZ2"/>
<keyword evidence="16" id="KW-1185">Reference proteome</keyword>
<evidence type="ECO:0000256" key="3">
    <source>
        <dbReference type="ARBA" id="ARBA00006946"/>
    </source>
</evidence>
<dbReference type="RefSeq" id="XP_022656925.1">
    <property type="nucleotide sequence ID" value="XM_022801190.1"/>
</dbReference>
<evidence type="ECO:0000256" key="10">
    <source>
        <dbReference type="ARBA" id="ARBA00023054"/>
    </source>
</evidence>
<dbReference type="PANTHER" id="PTHR18947:SF39">
    <property type="entry name" value="PROTEIN HOOK"/>
    <property type="match status" value="1"/>
</dbReference>
<comment type="subcellular location">
    <subcellularLocation>
        <location evidence="2">Cytoplasm</location>
        <location evidence="2">Cytoskeleton</location>
    </subcellularLocation>
    <subcellularLocation>
        <location evidence="1">Endosome</location>
    </subcellularLocation>
</comment>
<keyword evidence="7" id="KW-0254">Endocytosis</keyword>
<keyword evidence="9" id="KW-0967">Endosome</keyword>
<dbReference type="SUPFAM" id="SSF116907">
    <property type="entry name" value="Hook domain"/>
    <property type="match status" value="1"/>
</dbReference>
<dbReference type="GO" id="GO:0005813">
    <property type="term" value="C:centrosome"/>
    <property type="evidence" value="ECO:0007669"/>
    <property type="project" value="TreeGrafter"/>
</dbReference>
<dbReference type="Gene3D" id="1.10.418.10">
    <property type="entry name" value="Calponin-like domain"/>
    <property type="match status" value="1"/>
</dbReference>
<dbReference type="InterPro" id="IPR008636">
    <property type="entry name" value="Hook_C"/>
</dbReference>
<accession>A0A7M7MEZ2</accession>
<dbReference type="Pfam" id="PF05622">
    <property type="entry name" value="HOOK"/>
    <property type="match status" value="2"/>
</dbReference>
<feature type="region of interest" description="Disordered" evidence="13">
    <location>
        <begin position="643"/>
        <end position="666"/>
    </location>
</feature>
<comment type="subunit">
    <text evidence="4">Homodimer. Interacts with microtubules via its N-terminus.</text>
</comment>
<reference evidence="15" key="1">
    <citation type="submission" date="2021-01" db="UniProtKB">
        <authorList>
            <consortium name="EnsemblMetazoa"/>
        </authorList>
    </citation>
    <scope>IDENTIFICATION</scope>
</reference>
<feature type="coiled-coil region" evidence="12">
    <location>
        <begin position="194"/>
        <end position="242"/>
    </location>
</feature>
<dbReference type="FunFam" id="1.10.418.10:FF:000024">
    <property type="entry name" value="Hook homolog 3 (Drosophila)"/>
    <property type="match status" value="1"/>
</dbReference>
<keyword evidence="8" id="KW-0493">Microtubule</keyword>
<dbReference type="GO" id="GO:0005874">
    <property type="term" value="C:microtubule"/>
    <property type="evidence" value="ECO:0007669"/>
    <property type="project" value="UniProtKB-KW"/>
</dbReference>
<comment type="similarity">
    <text evidence="3">Belongs to the hook family.</text>
</comment>
<evidence type="ECO:0000256" key="9">
    <source>
        <dbReference type="ARBA" id="ARBA00022753"/>
    </source>
</evidence>
<name>A0A7M7MEZ2_VARDE</name>
<keyword evidence="10 12" id="KW-0175">Coiled coil</keyword>
<keyword evidence="11" id="KW-0206">Cytoskeleton</keyword>
<dbReference type="InterPro" id="IPR036872">
    <property type="entry name" value="CH_dom_sf"/>
</dbReference>
<evidence type="ECO:0000256" key="11">
    <source>
        <dbReference type="ARBA" id="ARBA00023212"/>
    </source>
</evidence>
<feature type="coiled-coil region" evidence="12">
    <location>
        <begin position="394"/>
        <end position="442"/>
    </location>
</feature>
<organism evidence="15 16">
    <name type="scientific">Varroa destructor</name>
    <name type="common">Honeybee mite</name>
    <dbReference type="NCBI Taxonomy" id="109461"/>
    <lineage>
        <taxon>Eukaryota</taxon>
        <taxon>Metazoa</taxon>
        <taxon>Ecdysozoa</taxon>
        <taxon>Arthropoda</taxon>
        <taxon>Chelicerata</taxon>
        <taxon>Arachnida</taxon>
        <taxon>Acari</taxon>
        <taxon>Parasitiformes</taxon>
        <taxon>Mesostigmata</taxon>
        <taxon>Gamasina</taxon>
        <taxon>Dermanyssoidea</taxon>
        <taxon>Varroidae</taxon>
        <taxon>Varroa</taxon>
    </lineage>
</organism>
<dbReference type="GeneID" id="111248601"/>
<sequence length="666" mass="76385">MDNFTQSLIIWLRASFDIPVPHSSPEELSDGTALAYVLHQIDGEFFDAQWLNKLKTDCGDNWRLKVSNVKKVIGRVVDYLGDVSCISLILNEGELAQSVGERGRDVGRLLQLVLAAAVNCPSKEGYIQRIMALEEEVQHVVMKAIQEVRTLTNFFSVRNAALYLMASMHSLPQPALDAASASGIITGLSGPDVVRRLEERLVQEERARERLEQRLHEIEGILQTERQEKMLLVDELREVQDKMASEEAPQSIGAKVKAQRDQQSKLESELFKMEMQKEEFRSKLEEAQSLARDLTARNEELARDREQLAALKDELDVLRHTNEQVGRYEASLEMYRKKMEEMSDLKKQLKLLEAKNADYLQANVRLEEELSRTATLKTQIEVYKKETHSLHERLTEETERADRAEFEKRRFEEKLTALTAEKDRVLIERDTLRESIEELKLNKQSSTDGVGAKMIPGSSDFLEDSPALLKEKLLRLQAENETLRKRSLTSADGDAYKELHDDLKKLQEETEQKLRAANMKILELESHSADNSIVRDLNDKVEKLTRELEERKQELIQSEEKYDRCIAKARTVLANLNDGSSEAALRHEISEKDQLISKLERDVAQMRSQYDSQERLIMTALHNFGAHEQRRAAEQRLASGSFLNKQRQSTARKHNLSGVQSSEFFN</sequence>
<evidence type="ECO:0000256" key="13">
    <source>
        <dbReference type="SAM" id="MobiDB-lite"/>
    </source>
</evidence>
<dbReference type="GO" id="GO:0030705">
    <property type="term" value="P:cytoskeleton-dependent intracellular transport"/>
    <property type="evidence" value="ECO:0007669"/>
    <property type="project" value="InterPro"/>
</dbReference>